<gene>
    <name evidence="14" type="ORF">EDD18DRAFT_1304812</name>
</gene>
<dbReference type="PROSITE" id="PS50213">
    <property type="entry name" value="FAS1"/>
    <property type="match status" value="4"/>
</dbReference>
<keyword evidence="3" id="KW-0813">Transport</keyword>
<evidence type="ECO:0000256" key="3">
    <source>
        <dbReference type="ARBA" id="ARBA00022448"/>
    </source>
</evidence>
<reference evidence="14" key="1">
    <citation type="submission" date="2023-06" db="EMBL/GenBank/DDBJ databases">
        <authorList>
            <consortium name="Lawrence Berkeley National Laboratory"/>
            <person name="Ahrendt S."/>
            <person name="Sahu N."/>
            <person name="Indic B."/>
            <person name="Wong-Bajracharya J."/>
            <person name="Merenyi Z."/>
            <person name="Ke H.-M."/>
            <person name="Monk M."/>
            <person name="Kocsube S."/>
            <person name="Drula E."/>
            <person name="Lipzen A."/>
            <person name="Balint B."/>
            <person name="Henrissat B."/>
            <person name="Andreopoulos B."/>
            <person name="Martin F.M."/>
            <person name="Harder C.B."/>
            <person name="Rigling D."/>
            <person name="Ford K.L."/>
            <person name="Foster G.D."/>
            <person name="Pangilinan J."/>
            <person name="Papanicolaou A."/>
            <person name="Barry K."/>
            <person name="LaButti K."/>
            <person name="Viragh M."/>
            <person name="Koriabine M."/>
            <person name="Yan M."/>
            <person name="Riley R."/>
            <person name="Champramary S."/>
            <person name="Plett K.L."/>
            <person name="Tsai I.J."/>
            <person name="Slot J."/>
            <person name="Sipos G."/>
            <person name="Plett J."/>
            <person name="Nagy L.G."/>
            <person name="Grigoriev I.V."/>
        </authorList>
    </citation>
    <scope>NUCLEOTIDE SEQUENCE</scope>
    <source>
        <strain evidence="14">HWK02</strain>
    </source>
</reference>
<dbReference type="Proteomes" id="UP001175228">
    <property type="component" value="Unassembled WGS sequence"/>
</dbReference>
<evidence type="ECO:0000256" key="6">
    <source>
        <dbReference type="ARBA" id="ARBA00022989"/>
    </source>
</evidence>
<feature type="domain" description="FAS1" evidence="13">
    <location>
        <begin position="34"/>
        <end position="213"/>
    </location>
</feature>
<feature type="signal peptide" evidence="12">
    <location>
        <begin position="1"/>
        <end position="22"/>
    </location>
</feature>
<dbReference type="InterPro" id="IPR036378">
    <property type="entry name" value="FAS1_dom_sf"/>
</dbReference>
<dbReference type="Pfam" id="PF02469">
    <property type="entry name" value="Fasciclin"/>
    <property type="match status" value="4"/>
</dbReference>
<dbReference type="PROSITE" id="PS50920">
    <property type="entry name" value="SOLCAR"/>
    <property type="match status" value="3"/>
</dbReference>
<name>A0AA39QNL6_9AGAR</name>
<organism evidence="14 15">
    <name type="scientific">Armillaria luteobubalina</name>
    <dbReference type="NCBI Taxonomy" id="153913"/>
    <lineage>
        <taxon>Eukaryota</taxon>
        <taxon>Fungi</taxon>
        <taxon>Dikarya</taxon>
        <taxon>Basidiomycota</taxon>
        <taxon>Agaricomycotina</taxon>
        <taxon>Agaricomycetes</taxon>
        <taxon>Agaricomycetidae</taxon>
        <taxon>Agaricales</taxon>
        <taxon>Marasmiineae</taxon>
        <taxon>Physalacriaceae</taxon>
        <taxon>Armillaria</taxon>
    </lineage>
</organism>
<dbReference type="InterPro" id="IPR023395">
    <property type="entry name" value="MCP_dom_sf"/>
</dbReference>
<evidence type="ECO:0000259" key="13">
    <source>
        <dbReference type="PROSITE" id="PS50213"/>
    </source>
</evidence>
<dbReference type="Gene3D" id="1.50.40.10">
    <property type="entry name" value="Mitochondrial carrier domain"/>
    <property type="match status" value="2"/>
</dbReference>
<keyword evidence="4 9" id="KW-0812">Transmembrane</keyword>
<dbReference type="InterPro" id="IPR018108">
    <property type="entry name" value="MCP_transmembrane"/>
</dbReference>
<feature type="transmembrane region" description="Helical" evidence="11">
    <location>
        <begin position="961"/>
        <end position="979"/>
    </location>
</feature>
<dbReference type="GO" id="GO:0006839">
    <property type="term" value="P:mitochondrial transport"/>
    <property type="evidence" value="ECO:0007669"/>
    <property type="project" value="TreeGrafter"/>
</dbReference>
<evidence type="ECO:0000256" key="11">
    <source>
        <dbReference type="SAM" id="Phobius"/>
    </source>
</evidence>
<keyword evidence="12" id="KW-0732">Signal</keyword>
<dbReference type="InterPro" id="IPR000782">
    <property type="entry name" value="FAS1_domain"/>
</dbReference>
<feature type="repeat" description="Solcar" evidence="9">
    <location>
        <begin position="998"/>
        <end position="1087"/>
    </location>
</feature>
<evidence type="ECO:0000256" key="8">
    <source>
        <dbReference type="ARBA" id="ARBA00023136"/>
    </source>
</evidence>
<keyword evidence="5" id="KW-0677">Repeat</keyword>
<evidence type="ECO:0000256" key="4">
    <source>
        <dbReference type="ARBA" id="ARBA00022692"/>
    </source>
</evidence>
<feature type="repeat" description="Solcar" evidence="9">
    <location>
        <begin position="900"/>
        <end position="985"/>
    </location>
</feature>
<comment type="caution">
    <text evidence="14">The sequence shown here is derived from an EMBL/GenBank/DDBJ whole genome shotgun (WGS) entry which is preliminary data.</text>
</comment>
<protein>
    <recommendedName>
        <fullName evidence="13">FAS1 domain-containing protein</fullName>
    </recommendedName>
</protein>
<evidence type="ECO:0000256" key="12">
    <source>
        <dbReference type="SAM" id="SignalP"/>
    </source>
</evidence>
<keyword evidence="8 9" id="KW-0472">Membrane</keyword>
<dbReference type="SMART" id="SM00554">
    <property type="entry name" value="FAS1"/>
    <property type="match status" value="5"/>
</dbReference>
<feature type="domain" description="FAS1" evidence="13">
    <location>
        <begin position="216"/>
        <end position="355"/>
    </location>
</feature>
<dbReference type="InterPro" id="IPR050567">
    <property type="entry name" value="Mitochondrial_Carrier"/>
</dbReference>
<dbReference type="Pfam" id="PF00153">
    <property type="entry name" value="Mito_carr"/>
    <property type="match status" value="3"/>
</dbReference>
<evidence type="ECO:0000313" key="15">
    <source>
        <dbReference type="Proteomes" id="UP001175228"/>
    </source>
</evidence>
<dbReference type="SUPFAM" id="SSF103506">
    <property type="entry name" value="Mitochondrial carrier"/>
    <property type="match status" value="1"/>
</dbReference>
<feature type="transmembrane region" description="Helical" evidence="11">
    <location>
        <begin position="846"/>
        <end position="867"/>
    </location>
</feature>
<sequence>MRLWRFAFAAALLCLPVQPVSSAQVPLTDPSTTSTTLVEALSADPDYTSLLRLLQRARLIPTINRLNGSTLFAPTNDAIKHYSNTLWNAVLDDSTLTLADNIQEKLRQQLFYHLLNYSISSLPDNSEPIKVLKTLHFPRTSVDPPSKDPPPSPPWIPISGGSLGGEPQRLRVASRKEDVWVGVDANGKNGAAEVIKGQVDAGNGILLGVNRMLEPPPDLATVVSRLTSVSYFHKVLTPEITRTLNSTDSLTLFLPINDAWDALHPLERLYLESEYATDDLHRILNMHAVAEEEVKWSEHFDPAVNCMCPIMLTTIDGTKLEIVVSPEKTMISSADLVEADIYASNGVLHLVSSLIIPPGALQLTPEKYLLALNCTNFVSLLHSADLTSLINDTEAKYTILAPKNDVLSIFGHSDLPERGSEEMKKLLQYHFIPGYWTPKKLASGMLLETALEEKGLDGGRQVLAVEVHEDKSDSKKVFFGGASVIDEPIEVNNTLIYFISRPLEPPADALQTALPYLDLSSYLAAVFSTSIADTLKTTPRTSLLIPHNSAFKRLGLLVSAHLLAASSKRDLENVLLHHTLDTVEYSERLRNGSQRTFSSVEGSDLMLERMKNGTLYLSASGGWAGMRTELYIRDILMQTGVIHEVSDILIPRSVQLTVGKLVKAAKGSTMTNIVTKAGFDWVLNGTAPPDGSPWADQGLSGVGWTLLCPTDDAFKEYNLTSLFEDVPGLQLIVGQHLIPTVERSGNLVDADSDALNNNRPLPLDDSTTYKTLRSPESDYGDIIFRQQDDGSNSYIVGIKGARGTDGTADWARVQAWGRTTTGGGTGGVIQIDRVLMPYQPPWRVKYGAPAVVGVLGMLSIFAFFMGVRWIWRRDTTEATYEPSSEAPAAEETLKQSSATSESIKSFVAGGFGGVAAVLVGHPFDLTKTRLQTAPKGAYTGAFDVVKKTLAKDGFAGMYRGMVPPLLGVTPIFAVSFWAYDMSKLLIYAVTPNRKNQELSIGELAVAGFLSAVPTTLVTAPVERAKVLLQVQGQGGNEQKYKGVFDVIRHLYKEGGIRSIFRGSVATVARDGPGSAAYFAAYEVTKKALTPAGSSPADLNLSAVILAGGTAGVAMWSLAIPPDVIKSRIQSAPSGTYSGFMDCARKTIARDGVAALWKGFGPAMARAFPANAATFLGVEASRKAAKNVKKAAKPKAPRTLSASEIARNLGHFETWSTRQKMEQVSYFDIPESIKYDVDDVLDVSGKIPVAWVKKDSEKYRLISSICRPGFLDFLSDAYKECPSLFCEDPSSIDTLALYDDLATVFKASKYLKKMCNSEEKFSEADFAKTCDIFRTPAISESRQRGQCPISLPQPLSSGDIPSASLRILNTKTIIPDNVILIPTTSIRHLSNTEASPYKVLKAHRTVEKSGSADKASSFRFQSTPCANLPEIPECLPSSAVRHLHSLGIHVPVFGLVWANGTVRAHVDWCKTTTVGTTEKTEVKILSAPFPGPDDNNERTFHEWKLKRPSDILQVHFLIRNIDYWTCHGFREKVVKGVQALEQSVINGGGTYEPWKRVGVLKLAKSSSRKENRDASFSSVSTLPAPLKHTRTRRK</sequence>
<evidence type="ECO:0000256" key="1">
    <source>
        <dbReference type="ARBA" id="ARBA00004225"/>
    </source>
</evidence>
<proteinExistence type="inferred from homology"/>
<feature type="domain" description="FAS1" evidence="13">
    <location>
        <begin position="506"/>
        <end position="649"/>
    </location>
</feature>
<comment type="similarity">
    <text evidence="2">Belongs to the mitochondrial carrier (TC 2.A.29) family.</text>
</comment>
<dbReference type="EMBL" id="JAUEPU010000001">
    <property type="protein sequence ID" value="KAK0506272.1"/>
    <property type="molecule type" value="Genomic_DNA"/>
</dbReference>
<evidence type="ECO:0000256" key="2">
    <source>
        <dbReference type="ARBA" id="ARBA00006375"/>
    </source>
</evidence>
<evidence type="ECO:0000256" key="7">
    <source>
        <dbReference type="ARBA" id="ARBA00023128"/>
    </source>
</evidence>
<dbReference type="GO" id="GO:1902603">
    <property type="term" value="P:carnitine transmembrane transport"/>
    <property type="evidence" value="ECO:0007669"/>
    <property type="project" value="TreeGrafter"/>
</dbReference>
<comment type="subcellular location">
    <subcellularLocation>
        <location evidence="1">Mitochondrion membrane</location>
        <topology evidence="1">Multi-pass membrane protein</topology>
    </subcellularLocation>
</comment>
<feature type="chain" id="PRO_5041250073" description="FAS1 domain-containing protein" evidence="12">
    <location>
        <begin position="23"/>
        <end position="1593"/>
    </location>
</feature>
<feature type="domain" description="FAS1" evidence="13">
    <location>
        <begin position="361"/>
        <end position="503"/>
    </location>
</feature>
<dbReference type="GO" id="GO:0015227">
    <property type="term" value="F:O-acyl-L-carnitine transmembrane transporter activity"/>
    <property type="evidence" value="ECO:0007669"/>
    <property type="project" value="TreeGrafter"/>
</dbReference>
<feature type="repeat" description="Solcar" evidence="9">
    <location>
        <begin position="1098"/>
        <end position="1183"/>
    </location>
</feature>
<evidence type="ECO:0000256" key="5">
    <source>
        <dbReference type="ARBA" id="ARBA00022737"/>
    </source>
</evidence>
<keyword evidence="6 11" id="KW-1133">Transmembrane helix</keyword>
<evidence type="ECO:0000256" key="10">
    <source>
        <dbReference type="SAM" id="MobiDB-lite"/>
    </source>
</evidence>
<dbReference type="SUPFAM" id="SSF82153">
    <property type="entry name" value="FAS1 domain"/>
    <property type="match status" value="5"/>
</dbReference>
<dbReference type="GO" id="GO:0031966">
    <property type="term" value="C:mitochondrial membrane"/>
    <property type="evidence" value="ECO:0007669"/>
    <property type="project" value="UniProtKB-SubCell"/>
</dbReference>
<dbReference type="PANTHER" id="PTHR45624:SF4">
    <property type="entry name" value="CONGESTED-LIKE TRACHEA PROTEIN-RELATED"/>
    <property type="match status" value="1"/>
</dbReference>
<dbReference type="Gene3D" id="2.30.180.10">
    <property type="entry name" value="FAS1 domain"/>
    <property type="match status" value="5"/>
</dbReference>
<evidence type="ECO:0000313" key="14">
    <source>
        <dbReference type="EMBL" id="KAK0506272.1"/>
    </source>
</evidence>
<keyword evidence="7" id="KW-0496">Mitochondrion</keyword>
<keyword evidence="15" id="KW-1185">Reference proteome</keyword>
<dbReference type="PANTHER" id="PTHR45624">
    <property type="entry name" value="MITOCHONDRIAL BASIC AMINO ACIDS TRANSPORTER-RELATED"/>
    <property type="match status" value="1"/>
</dbReference>
<accession>A0AA39QNL6</accession>
<feature type="region of interest" description="Disordered" evidence="10">
    <location>
        <begin position="1564"/>
        <end position="1593"/>
    </location>
</feature>
<evidence type="ECO:0000256" key="9">
    <source>
        <dbReference type="PROSITE-ProRule" id="PRU00282"/>
    </source>
</evidence>